<evidence type="ECO:0000256" key="2">
    <source>
        <dbReference type="SAM" id="SignalP"/>
    </source>
</evidence>
<evidence type="ECO:0008006" key="5">
    <source>
        <dbReference type="Google" id="ProtNLM"/>
    </source>
</evidence>
<keyword evidence="4" id="KW-1185">Reference proteome</keyword>
<dbReference type="InterPro" id="IPR016288">
    <property type="entry name" value="Beta_cellobiohydrolase"/>
</dbReference>
<keyword evidence="1" id="KW-0812">Transmembrane</keyword>
<comment type="caution">
    <text evidence="3">The sequence shown here is derived from an EMBL/GenBank/DDBJ whole genome shotgun (WGS) entry which is preliminary data.</text>
</comment>
<dbReference type="GO" id="GO:0030245">
    <property type="term" value="P:cellulose catabolic process"/>
    <property type="evidence" value="ECO:0007669"/>
    <property type="project" value="InterPro"/>
</dbReference>
<accession>A0A6G0XQD1</accession>
<sequence>MPRRLSLALAFLLSMAVAAQAGDDLPLCGTIPTSYVLARETYPKLKDAIDLVGKQPVATWWTDNNPTYISDVQTLLDTCSKNSLPVIVVYGLPQRDCGAGFSNLGKINSTEAYLEFIKDLVGRVGSRPVLYIMEPDAIGAAADGTGCAATNGYLDNMQAAVPLLTANENARLYFDVGFWMLNSAGDATKISKAVHYVGSKSREGAVKGIVLNTSNLRQTAEMLAKCSLFVEAASVNTTYKCAIDTSRNYRTPNTTTEWCNNKYAALGVPPTSQTGHSDLLDYFLWVKVPGESDGECNTTQQSADAMVGPRAGKFFEKAFSMQWDRGYFVDKKLGKPLREYDLGSDFTLPSSGLSGGAIAAIVISCLIVAAGAAYFVRRRVYPKQKTVLVEASTPQVLA</sequence>
<organism evidence="3 4">
    <name type="scientific">Aphanomyces euteiches</name>
    <dbReference type="NCBI Taxonomy" id="100861"/>
    <lineage>
        <taxon>Eukaryota</taxon>
        <taxon>Sar</taxon>
        <taxon>Stramenopiles</taxon>
        <taxon>Oomycota</taxon>
        <taxon>Saprolegniomycetes</taxon>
        <taxon>Saprolegniales</taxon>
        <taxon>Verrucalvaceae</taxon>
        <taxon>Aphanomyces</taxon>
    </lineage>
</organism>
<dbReference type="Gene3D" id="3.20.20.40">
    <property type="entry name" value="1, 4-beta cellobiohydrolase"/>
    <property type="match status" value="1"/>
</dbReference>
<dbReference type="VEuPathDB" id="FungiDB:AeMF1_006453"/>
<name>A0A6G0XQD1_9STRA</name>
<dbReference type="GO" id="GO:0004553">
    <property type="term" value="F:hydrolase activity, hydrolyzing O-glycosyl compounds"/>
    <property type="evidence" value="ECO:0007669"/>
    <property type="project" value="InterPro"/>
</dbReference>
<evidence type="ECO:0000313" key="4">
    <source>
        <dbReference type="Proteomes" id="UP000481153"/>
    </source>
</evidence>
<feature type="transmembrane region" description="Helical" evidence="1">
    <location>
        <begin position="353"/>
        <end position="376"/>
    </location>
</feature>
<dbReference type="PANTHER" id="PTHR34876:SF4">
    <property type="entry name" value="1,4-BETA-D-GLUCAN CELLOBIOHYDROLASE C-RELATED"/>
    <property type="match status" value="1"/>
</dbReference>
<reference evidence="3 4" key="1">
    <citation type="submission" date="2019-07" db="EMBL/GenBank/DDBJ databases">
        <title>Genomics analysis of Aphanomyces spp. identifies a new class of oomycete effector associated with host adaptation.</title>
        <authorList>
            <person name="Gaulin E."/>
        </authorList>
    </citation>
    <scope>NUCLEOTIDE SEQUENCE [LARGE SCALE GENOMIC DNA]</scope>
    <source>
        <strain evidence="3 4">ATCC 201684</strain>
    </source>
</reference>
<dbReference type="Pfam" id="PF01341">
    <property type="entry name" value="Glyco_hydro_6"/>
    <property type="match status" value="1"/>
</dbReference>
<keyword evidence="1" id="KW-0472">Membrane</keyword>
<dbReference type="Proteomes" id="UP000481153">
    <property type="component" value="Unassembled WGS sequence"/>
</dbReference>
<keyword evidence="2" id="KW-0732">Signal</keyword>
<feature type="signal peptide" evidence="2">
    <location>
        <begin position="1"/>
        <end position="21"/>
    </location>
</feature>
<gene>
    <name evidence="3" type="ORF">Ae201684_002360</name>
</gene>
<evidence type="ECO:0000313" key="3">
    <source>
        <dbReference type="EMBL" id="KAF0742658.1"/>
    </source>
</evidence>
<protein>
    <recommendedName>
        <fullName evidence="5">Glycoside hydrolase</fullName>
    </recommendedName>
</protein>
<proteinExistence type="predicted"/>
<dbReference type="EMBL" id="VJMJ01000025">
    <property type="protein sequence ID" value="KAF0742658.1"/>
    <property type="molecule type" value="Genomic_DNA"/>
</dbReference>
<dbReference type="PRINTS" id="PR00733">
    <property type="entry name" value="GLHYDRLASE6"/>
</dbReference>
<feature type="chain" id="PRO_5026318483" description="Glycoside hydrolase" evidence="2">
    <location>
        <begin position="22"/>
        <end position="398"/>
    </location>
</feature>
<evidence type="ECO:0000256" key="1">
    <source>
        <dbReference type="SAM" id="Phobius"/>
    </source>
</evidence>
<dbReference type="AlphaFoldDB" id="A0A6G0XQD1"/>
<dbReference type="InterPro" id="IPR036434">
    <property type="entry name" value="Beta_cellobiohydrolase_sf"/>
</dbReference>
<keyword evidence="1" id="KW-1133">Transmembrane helix</keyword>
<dbReference type="PANTHER" id="PTHR34876">
    <property type="match status" value="1"/>
</dbReference>
<dbReference type="SUPFAM" id="SSF51989">
    <property type="entry name" value="Glycosyl hydrolases family 6, cellulases"/>
    <property type="match status" value="1"/>
</dbReference>